<accession>A0A175RA09</accession>
<dbReference type="OrthoDB" id="7847328at2"/>
<dbReference type="InterPro" id="IPR036390">
    <property type="entry name" value="WH_DNA-bd_sf"/>
</dbReference>
<dbReference type="Pfam" id="PF13412">
    <property type="entry name" value="HTH_24"/>
    <property type="match status" value="1"/>
</dbReference>
<dbReference type="EMBL" id="LDPZ01000013">
    <property type="protein sequence ID" value="KTQ96783.1"/>
    <property type="molecule type" value="Genomic_DNA"/>
</dbReference>
<comment type="caution">
    <text evidence="5">The sequence shown here is derived from an EMBL/GenBank/DDBJ whole genome shotgun (WGS) entry which is preliminary data.</text>
</comment>
<dbReference type="InterPro" id="IPR019888">
    <property type="entry name" value="Tscrpt_reg_AsnC-like"/>
</dbReference>
<dbReference type="PRINTS" id="PR00033">
    <property type="entry name" value="HTHASNC"/>
</dbReference>
<sequence>MDRLDKKILRLLQEDATLAVADVAKRVGLSTTPCWRRIQKLEEEGVIKRRVAILDPEKVNTRVTVFVSIRTHSHSAEWLKRFSEVVNEFPEVVDFYRMSGDVDYLLRVVVPDIAAYDGFYKRLISKIDIRDVSSAFAMERIKTTTELPLDYMILEKEQRES</sequence>
<dbReference type="GO" id="GO:0006355">
    <property type="term" value="P:regulation of DNA-templated transcription"/>
    <property type="evidence" value="ECO:0007669"/>
    <property type="project" value="UniProtKB-ARBA"/>
</dbReference>
<dbReference type="SUPFAM" id="SSF46785">
    <property type="entry name" value="Winged helix' DNA-binding domain"/>
    <property type="match status" value="1"/>
</dbReference>
<dbReference type="Gene3D" id="1.10.10.10">
    <property type="entry name" value="Winged helix-like DNA-binding domain superfamily/Winged helix DNA-binding domain"/>
    <property type="match status" value="1"/>
</dbReference>
<dbReference type="Pfam" id="PF01037">
    <property type="entry name" value="AsnC_trans_reg"/>
    <property type="match status" value="1"/>
</dbReference>
<dbReference type="PROSITE" id="PS50956">
    <property type="entry name" value="HTH_ASNC_2"/>
    <property type="match status" value="1"/>
</dbReference>
<dbReference type="GO" id="GO:0005829">
    <property type="term" value="C:cytosol"/>
    <property type="evidence" value="ECO:0007669"/>
    <property type="project" value="TreeGrafter"/>
</dbReference>
<protein>
    <submittedName>
        <fullName evidence="5">ArsR family transcriptional regulator</fullName>
    </submittedName>
</protein>
<dbReference type="SMART" id="SM00344">
    <property type="entry name" value="HTH_ASNC"/>
    <property type="match status" value="1"/>
</dbReference>
<gene>
    <name evidence="5" type="ORF">NS226_06590</name>
    <name evidence="6" type="ORF">NS365_04035</name>
</gene>
<dbReference type="PROSITE" id="PS00519">
    <property type="entry name" value="HTH_ASNC_1"/>
    <property type="match status" value="1"/>
</dbReference>
<reference evidence="7 8" key="1">
    <citation type="journal article" date="2016" name="Front. Microbiol.">
        <title>Genomic Resource of Rice Seed Associated Bacteria.</title>
        <authorList>
            <person name="Midha S."/>
            <person name="Bansal K."/>
            <person name="Sharma S."/>
            <person name="Kumar N."/>
            <person name="Patil P.P."/>
            <person name="Chaudhry V."/>
            <person name="Patil P.B."/>
        </authorList>
    </citation>
    <scope>NUCLEOTIDE SEQUENCE [LARGE SCALE GENOMIC DNA]</scope>
    <source>
        <strain evidence="5 7">NS226</strain>
        <strain evidence="6 8">NS365</strain>
    </source>
</reference>
<dbReference type="InterPro" id="IPR011991">
    <property type="entry name" value="ArsR-like_HTH"/>
</dbReference>
<keyword evidence="8" id="KW-1185">Reference proteome</keyword>
<dbReference type="CDD" id="cd00090">
    <property type="entry name" value="HTH_ARSR"/>
    <property type="match status" value="1"/>
</dbReference>
<evidence type="ECO:0000313" key="5">
    <source>
        <dbReference type="EMBL" id="KTQ96783.1"/>
    </source>
</evidence>
<dbReference type="InterPro" id="IPR000485">
    <property type="entry name" value="AsnC-type_HTH_dom"/>
</dbReference>
<organism evidence="5 7">
    <name type="scientific">Aureimonas ureilytica</name>
    <dbReference type="NCBI Taxonomy" id="401562"/>
    <lineage>
        <taxon>Bacteria</taxon>
        <taxon>Pseudomonadati</taxon>
        <taxon>Pseudomonadota</taxon>
        <taxon>Alphaproteobacteria</taxon>
        <taxon>Hyphomicrobiales</taxon>
        <taxon>Aurantimonadaceae</taxon>
        <taxon>Aureimonas</taxon>
    </lineage>
</organism>
<dbReference type="Proteomes" id="UP000078529">
    <property type="component" value="Unassembled WGS sequence"/>
</dbReference>
<dbReference type="SUPFAM" id="SSF54909">
    <property type="entry name" value="Dimeric alpha+beta barrel"/>
    <property type="match status" value="1"/>
</dbReference>
<evidence type="ECO:0000313" key="6">
    <source>
        <dbReference type="EMBL" id="KTR07468.1"/>
    </source>
</evidence>
<dbReference type="PATRIC" id="fig|401562.3.peg.607"/>
<evidence type="ECO:0000256" key="3">
    <source>
        <dbReference type="ARBA" id="ARBA00023163"/>
    </source>
</evidence>
<evidence type="ECO:0000256" key="2">
    <source>
        <dbReference type="ARBA" id="ARBA00023125"/>
    </source>
</evidence>
<dbReference type="InterPro" id="IPR011008">
    <property type="entry name" value="Dimeric_a/b-barrel"/>
</dbReference>
<dbReference type="eggNOG" id="COG1522">
    <property type="taxonomic scope" value="Bacteria"/>
</dbReference>
<evidence type="ECO:0000259" key="4">
    <source>
        <dbReference type="PROSITE" id="PS50956"/>
    </source>
</evidence>
<dbReference type="PANTHER" id="PTHR30154:SF17">
    <property type="entry name" value="DNA-BINDING TRANSCRIPTIONAL ACTIVATOR DECR"/>
    <property type="match status" value="1"/>
</dbReference>
<keyword evidence="2" id="KW-0238">DNA-binding</keyword>
<name>A0A175RA09_9HYPH</name>
<dbReference type="GO" id="GO:0043200">
    <property type="term" value="P:response to amino acid"/>
    <property type="evidence" value="ECO:0007669"/>
    <property type="project" value="TreeGrafter"/>
</dbReference>
<dbReference type="InterPro" id="IPR036388">
    <property type="entry name" value="WH-like_DNA-bd_sf"/>
</dbReference>
<dbReference type="Proteomes" id="UP000078272">
    <property type="component" value="Unassembled WGS sequence"/>
</dbReference>
<dbReference type="InterPro" id="IPR019885">
    <property type="entry name" value="Tscrpt_reg_HTH_AsnC-type_CS"/>
</dbReference>
<feature type="domain" description="HTH asnC-type" evidence="4">
    <location>
        <begin position="1"/>
        <end position="62"/>
    </location>
</feature>
<keyword evidence="3" id="KW-0804">Transcription</keyword>
<evidence type="ECO:0000313" key="8">
    <source>
        <dbReference type="Proteomes" id="UP000078529"/>
    </source>
</evidence>
<dbReference type="AlphaFoldDB" id="A0A175RA09"/>
<evidence type="ECO:0000313" key="7">
    <source>
        <dbReference type="Proteomes" id="UP000078272"/>
    </source>
</evidence>
<dbReference type="GO" id="GO:0043565">
    <property type="term" value="F:sequence-specific DNA binding"/>
    <property type="evidence" value="ECO:0007669"/>
    <property type="project" value="InterPro"/>
</dbReference>
<proteinExistence type="predicted"/>
<keyword evidence="1" id="KW-0805">Transcription regulation</keyword>
<dbReference type="Gene3D" id="3.30.70.920">
    <property type="match status" value="1"/>
</dbReference>
<dbReference type="EMBL" id="LDQA01000010">
    <property type="protein sequence ID" value="KTR07468.1"/>
    <property type="molecule type" value="Genomic_DNA"/>
</dbReference>
<dbReference type="STRING" id="401562.NS365_04035"/>
<evidence type="ECO:0000256" key="1">
    <source>
        <dbReference type="ARBA" id="ARBA00023015"/>
    </source>
</evidence>
<dbReference type="InterPro" id="IPR019887">
    <property type="entry name" value="Tscrpt_reg_AsnC/Lrp_C"/>
</dbReference>
<dbReference type="RefSeq" id="WP_058598993.1">
    <property type="nucleotide sequence ID" value="NZ_LDPZ01000013.1"/>
</dbReference>
<dbReference type="PANTHER" id="PTHR30154">
    <property type="entry name" value="LEUCINE-RESPONSIVE REGULATORY PROTEIN"/>
    <property type="match status" value="1"/>
</dbReference>